<keyword evidence="4" id="KW-0723">Serine/threonine-protein kinase</keyword>
<dbReference type="GO" id="GO:0030688">
    <property type="term" value="C:preribosome, small subunit precursor"/>
    <property type="evidence" value="ECO:0007669"/>
    <property type="project" value="TreeGrafter"/>
</dbReference>
<feature type="domain" description="RIO kinase" evidence="14">
    <location>
        <begin position="82"/>
        <end position="359"/>
    </location>
</feature>
<dbReference type="InterPro" id="IPR018934">
    <property type="entry name" value="RIO_dom"/>
</dbReference>
<proteinExistence type="inferred from homology"/>
<sequence length="533" mass="59817">MPKSIKIDQFRYMTSESWRILMAVEMGMKNHEFVPSDLVHKISRCARRGSSFAKLLRDDLVPHGLLAYETDNRKGNRHLFDGYSGYRLTNLGYDYLALHALIKSGQVIDLGSMIGVGKESDVYLAVAGDSCGRQCEELDGEEKNRADLPSKGDYIVIKFHRLGRTSFRKVREKREYHQGRNTCSWLYLDRLAAKREFEMMQILYDYGLPVPCPLANNRNAVVMSLVSDAVPLCKVLPTTLRANNGALANILYAQAVEILEKITSNGLIHGDFNEFNLLIGGLAGGASKDSTAAPDDGDTTNDVDLDKVQLILIDFPQMISRDHRNAQEIYERDLNGIVGFFDKFLELDPTNIPPKSLLDIPRTGSMDVDLKAPGYIREKPSKRSAGRRVVEDSDLLVGTVAALALNDDRSETSSEEEEITDSGEDEEDEEAQDVDAEVQGSSAEYESALSHEEEESASSEGFTTPSMARCNLGLNNKTASQTIISRDEVRERRKREEKKRMQNEFRLRIKRQQRASTKNKSRAEIIAETKLFA</sequence>
<comment type="similarity">
    <text evidence="2">Belongs to the protein kinase superfamily. RIO-type Ser/Thr kinase family.</text>
</comment>
<dbReference type="GO" id="GO:0005829">
    <property type="term" value="C:cytosol"/>
    <property type="evidence" value="ECO:0007669"/>
    <property type="project" value="TreeGrafter"/>
</dbReference>
<evidence type="ECO:0000256" key="13">
    <source>
        <dbReference type="SAM" id="MobiDB-lite"/>
    </source>
</evidence>
<evidence type="ECO:0000259" key="14">
    <source>
        <dbReference type="SMART" id="SM00090"/>
    </source>
</evidence>
<accession>A0A0R3UK87</accession>
<dbReference type="Proteomes" id="UP000267029">
    <property type="component" value="Unassembled WGS sequence"/>
</dbReference>
<evidence type="ECO:0000256" key="6">
    <source>
        <dbReference type="ARBA" id="ARBA00022723"/>
    </source>
</evidence>
<dbReference type="Gene3D" id="1.10.10.10">
    <property type="entry name" value="Winged helix-like DNA-binding domain superfamily/Winged helix DNA-binding domain"/>
    <property type="match status" value="1"/>
</dbReference>
<dbReference type="SUPFAM" id="SSF56112">
    <property type="entry name" value="Protein kinase-like (PK-like)"/>
    <property type="match status" value="1"/>
</dbReference>
<evidence type="ECO:0000256" key="5">
    <source>
        <dbReference type="ARBA" id="ARBA00022679"/>
    </source>
</evidence>
<dbReference type="GO" id="GO:0030490">
    <property type="term" value="P:maturation of SSU-rRNA"/>
    <property type="evidence" value="ECO:0007669"/>
    <property type="project" value="TreeGrafter"/>
</dbReference>
<dbReference type="STRING" id="53468.A0A0R3UK87"/>
<dbReference type="AlphaFoldDB" id="A0A0R3UK87"/>
<evidence type="ECO:0000256" key="1">
    <source>
        <dbReference type="ARBA" id="ARBA00001946"/>
    </source>
</evidence>
<protein>
    <recommendedName>
        <fullName evidence="3">non-specific serine/threonine protein kinase</fullName>
        <ecNumber evidence="3">2.7.11.1</ecNumber>
    </recommendedName>
</protein>
<dbReference type="GO" id="GO:0046872">
    <property type="term" value="F:metal ion binding"/>
    <property type="evidence" value="ECO:0007669"/>
    <property type="project" value="UniProtKB-KW"/>
</dbReference>
<dbReference type="Gene3D" id="1.10.510.10">
    <property type="entry name" value="Transferase(Phosphotransferase) domain 1"/>
    <property type="match status" value="1"/>
</dbReference>
<dbReference type="PROSITE" id="PS01245">
    <property type="entry name" value="RIO1"/>
    <property type="match status" value="1"/>
</dbReference>
<dbReference type="InterPro" id="IPR011009">
    <property type="entry name" value="Kinase-like_dom_sf"/>
</dbReference>
<comment type="catalytic activity">
    <reaction evidence="12">
        <text>L-seryl-[protein] + ATP = O-phospho-L-seryl-[protein] + ADP + H(+)</text>
        <dbReference type="Rhea" id="RHEA:17989"/>
        <dbReference type="Rhea" id="RHEA-COMP:9863"/>
        <dbReference type="Rhea" id="RHEA-COMP:11604"/>
        <dbReference type="ChEBI" id="CHEBI:15378"/>
        <dbReference type="ChEBI" id="CHEBI:29999"/>
        <dbReference type="ChEBI" id="CHEBI:30616"/>
        <dbReference type="ChEBI" id="CHEBI:83421"/>
        <dbReference type="ChEBI" id="CHEBI:456216"/>
        <dbReference type="EC" id="2.7.11.1"/>
    </reaction>
</comment>
<dbReference type="GO" id="GO:0005524">
    <property type="term" value="F:ATP binding"/>
    <property type="evidence" value="ECO:0007669"/>
    <property type="project" value="UniProtKB-KW"/>
</dbReference>
<keyword evidence="9" id="KW-0067">ATP-binding</keyword>
<evidence type="ECO:0000256" key="7">
    <source>
        <dbReference type="ARBA" id="ARBA00022741"/>
    </source>
</evidence>
<dbReference type="SUPFAM" id="SSF46785">
    <property type="entry name" value="Winged helix' DNA-binding domain"/>
    <property type="match status" value="1"/>
</dbReference>
<evidence type="ECO:0000256" key="12">
    <source>
        <dbReference type="ARBA" id="ARBA00048679"/>
    </source>
</evidence>
<evidence type="ECO:0000256" key="10">
    <source>
        <dbReference type="ARBA" id="ARBA00022842"/>
    </source>
</evidence>
<organism evidence="15 16">
    <name type="scientific">Mesocestoides corti</name>
    <name type="common">Flatworm</name>
    <dbReference type="NCBI Taxonomy" id="53468"/>
    <lineage>
        <taxon>Eukaryota</taxon>
        <taxon>Metazoa</taxon>
        <taxon>Spiralia</taxon>
        <taxon>Lophotrochozoa</taxon>
        <taxon>Platyhelminthes</taxon>
        <taxon>Cestoda</taxon>
        <taxon>Eucestoda</taxon>
        <taxon>Cyclophyllidea</taxon>
        <taxon>Mesocestoididae</taxon>
        <taxon>Mesocestoides</taxon>
    </lineage>
</organism>
<keyword evidence="8" id="KW-0418">Kinase</keyword>
<evidence type="ECO:0000256" key="11">
    <source>
        <dbReference type="ARBA" id="ARBA00047899"/>
    </source>
</evidence>
<dbReference type="Gene3D" id="3.30.200.20">
    <property type="entry name" value="Phosphorylase Kinase, domain 1"/>
    <property type="match status" value="1"/>
</dbReference>
<dbReference type="SMART" id="SM00090">
    <property type="entry name" value="RIO"/>
    <property type="match status" value="1"/>
</dbReference>
<keyword evidence="5" id="KW-0808">Transferase</keyword>
<comment type="catalytic activity">
    <reaction evidence="11">
        <text>L-threonyl-[protein] + ATP = O-phospho-L-threonyl-[protein] + ADP + H(+)</text>
        <dbReference type="Rhea" id="RHEA:46608"/>
        <dbReference type="Rhea" id="RHEA-COMP:11060"/>
        <dbReference type="Rhea" id="RHEA-COMP:11605"/>
        <dbReference type="ChEBI" id="CHEBI:15378"/>
        <dbReference type="ChEBI" id="CHEBI:30013"/>
        <dbReference type="ChEBI" id="CHEBI:30616"/>
        <dbReference type="ChEBI" id="CHEBI:61977"/>
        <dbReference type="ChEBI" id="CHEBI:456216"/>
        <dbReference type="EC" id="2.7.11.1"/>
    </reaction>
</comment>
<dbReference type="GO" id="GO:0004674">
    <property type="term" value="F:protein serine/threonine kinase activity"/>
    <property type="evidence" value="ECO:0007669"/>
    <property type="project" value="UniProtKB-KW"/>
</dbReference>
<dbReference type="Pfam" id="PF09202">
    <property type="entry name" value="Rio2_N"/>
    <property type="match status" value="1"/>
</dbReference>
<dbReference type="InterPro" id="IPR036388">
    <property type="entry name" value="WH-like_DNA-bd_sf"/>
</dbReference>
<evidence type="ECO:0000256" key="9">
    <source>
        <dbReference type="ARBA" id="ARBA00022840"/>
    </source>
</evidence>
<dbReference type="InterPro" id="IPR000687">
    <property type="entry name" value="RIO_kinase"/>
</dbReference>
<dbReference type="PANTHER" id="PTHR45852">
    <property type="entry name" value="SER/THR-PROTEIN KINASE RIO2"/>
    <property type="match status" value="1"/>
</dbReference>
<evidence type="ECO:0000256" key="8">
    <source>
        <dbReference type="ARBA" id="ARBA00022777"/>
    </source>
</evidence>
<evidence type="ECO:0000313" key="15">
    <source>
        <dbReference type="EMBL" id="VDD81976.1"/>
    </source>
</evidence>
<dbReference type="Pfam" id="PF01163">
    <property type="entry name" value="RIO1"/>
    <property type="match status" value="2"/>
</dbReference>
<gene>
    <name evidence="15" type="ORF">MCOS_LOCUS7979</name>
</gene>
<name>A0A0R3UK87_MESCO</name>
<dbReference type="OrthoDB" id="10258631at2759"/>
<evidence type="ECO:0000256" key="4">
    <source>
        <dbReference type="ARBA" id="ARBA00022527"/>
    </source>
</evidence>
<dbReference type="PANTHER" id="PTHR45852:SF1">
    <property type="entry name" value="SERINE_THREONINE-PROTEIN KINASE RIO2"/>
    <property type="match status" value="1"/>
</dbReference>
<dbReference type="EMBL" id="UXSR01005434">
    <property type="protein sequence ID" value="VDD81976.1"/>
    <property type="molecule type" value="Genomic_DNA"/>
</dbReference>
<feature type="region of interest" description="Disordered" evidence="13">
    <location>
        <begin position="406"/>
        <end position="479"/>
    </location>
</feature>
<feature type="compositionally biased region" description="Acidic residues" evidence="13">
    <location>
        <begin position="413"/>
        <end position="436"/>
    </location>
</feature>
<evidence type="ECO:0000313" key="16">
    <source>
        <dbReference type="Proteomes" id="UP000267029"/>
    </source>
</evidence>
<keyword evidence="6" id="KW-0479">Metal-binding</keyword>
<dbReference type="InterPro" id="IPR036390">
    <property type="entry name" value="WH_DNA-bd_sf"/>
</dbReference>
<keyword evidence="10" id="KW-0460">Magnesium</keyword>
<dbReference type="FunFam" id="3.30.200.20:FF:000052">
    <property type="entry name" value="Serine/threonine-protein kinase RIO2"/>
    <property type="match status" value="1"/>
</dbReference>
<keyword evidence="7" id="KW-0547">Nucleotide-binding</keyword>
<dbReference type="EC" id="2.7.11.1" evidence="3"/>
<dbReference type="InterPro" id="IPR030484">
    <property type="entry name" value="Rio2"/>
</dbReference>
<evidence type="ECO:0000256" key="3">
    <source>
        <dbReference type="ARBA" id="ARBA00012513"/>
    </source>
</evidence>
<evidence type="ECO:0000256" key="2">
    <source>
        <dbReference type="ARBA" id="ARBA00009196"/>
    </source>
</evidence>
<comment type="cofactor">
    <cofactor evidence="1">
        <name>Mg(2+)</name>
        <dbReference type="ChEBI" id="CHEBI:18420"/>
    </cofactor>
</comment>
<dbReference type="CDD" id="cd05144">
    <property type="entry name" value="RIO2_C"/>
    <property type="match status" value="1"/>
</dbReference>
<dbReference type="InterPro" id="IPR018935">
    <property type="entry name" value="RIO_kinase_CS"/>
</dbReference>
<keyword evidence="16" id="KW-1185">Reference proteome</keyword>
<dbReference type="InterPro" id="IPR015285">
    <property type="entry name" value="RIO2_wHTH_N"/>
</dbReference>
<reference evidence="15 16" key="1">
    <citation type="submission" date="2018-10" db="EMBL/GenBank/DDBJ databases">
        <authorList>
            <consortium name="Pathogen Informatics"/>
        </authorList>
    </citation>
    <scope>NUCLEOTIDE SEQUENCE [LARGE SCALE GENOMIC DNA]</scope>
</reference>